<dbReference type="Pfam" id="PF06805">
    <property type="entry name" value="Lambda_tail_I"/>
    <property type="match status" value="1"/>
</dbReference>
<gene>
    <name evidence="2" type="ORF">DWE98_05035</name>
</gene>
<proteinExistence type="predicted"/>
<keyword evidence="1" id="KW-0472">Membrane</keyword>
<comment type="caution">
    <text evidence="2">The sequence shown here is derived from an EMBL/GenBank/DDBJ whole genome shotgun (WGS) entry which is preliminary data.</text>
</comment>
<feature type="transmembrane region" description="Helical" evidence="1">
    <location>
        <begin position="122"/>
        <end position="145"/>
    </location>
</feature>
<protein>
    <submittedName>
        <fullName evidence="2">Tail assembly protein</fullName>
    </submittedName>
</protein>
<evidence type="ECO:0000256" key="1">
    <source>
        <dbReference type="SAM" id="Phobius"/>
    </source>
</evidence>
<accession>A0A370L9I1</accession>
<evidence type="ECO:0000313" key="2">
    <source>
        <dbReference type="EMBL" id="RDJ27972.1"/>
    </source>
</evidence>
<name>A0A370L9I1_9HYPH</name>
<dbReference type="InterPro" id="IPR010654">
    <property type="entry name" value="Phage_lambda_tail_I"/>
</dbReference>
<sequence length="207" mass="21809">MLKRVHLYGEMAERFGPMFMLDVGSLKDVAQALGAQIKGFRQYITDNTFRVVAGKSLDDGIQLDKDQVSFNTGKRDIHIVPVVKGAKRAGIGKIIAGILIAIVAWWAAPALIPAGFMGAEGALTIAGINASTIAMFGVAMALSGASQLLTPKPKKQPNTSPERQPSFVFNGAVNTTEQGGCVPLIYGRTMVGSTVVSAGMTTDDITV</sequence>
<dbReference type="AlphaFoldDB" id="A0A370L9I1"/>
<dbReference type="OrthoDB" id="8227988at2"/>
<dbReference type="EMBL" id="QQTP01000002">
    <property type="protein sequence ID" value="RDJ27972.1"/>
    <property type="molecule type" value="Genomic_DNA"/>
</dbReference>
<organism evidence="2 3">
    <name type="scientific">Bosea caraganae</name>
    <dbReference type="NCBI Taxonomy" id="2763117"/>
    <lineage>
        <taxon>Bacteria</taxon>
        <taxon>Pseudomonadati</taxon>
        <taxon>Pseudomonadota</taxon>
        <taxon>Alphaproteobacteria</taxon>
        <taxon>Hyphomicrobiales</taxon>
        <taxon>Boseaceae</taxon>
        <taxon>Bosea</taxon>
    </lineage>
</organism>
<dbReference type="RefSeq" id="WP_114828097.1">
    <property type="nucleotide sequence ID" value="NZ_QQTO01000037.1"/>
</dbReference>
<evidence type="ECO:0000313" key="3">
    <source>
        <dbReference type="Proteomes" id="UP000255207"/>
    </source>
</evidence>
<keyword evidence="1" id="KW-1133">Transmembrane helix</keyword>
<keyword evidence="3" id="KW-1185">Reference proteome</keyword>
<keyword evidence="1" id="KW-0812">Transmembrane</keyword>
<feature type="transmembrane region" description="Helical" evidence="1">
    <location>
        <begin position="94"/>
        <end position="116"/>
    </location>
</feature>
<dbReference type="Proteomes" id="UP000255207">
    <property type="component" value="Unassembled WGS sequence"/>
</dbReference>
<reference evidence="3" key="1">
    <citation type="submission" date="2018-07" db="EMBL/GenBank/DDBJ databases">
        <authorList>
            <person name="Safronova V.I."/>
            <person name="Chirak E.R."/>
            <person name="Sazanova A.L."/>
        </authorList>
    </citation>
    <scope>NUCLEOTIDE SEQUENCE [LARGE SCALE GENOMIC DNA]</scope>
    <source>
        <strain evidence="3">RCAM04685</strain>
    </source>
</reference>